<evidence type="ECO:0000313" key="2">
    <source>
        <dbReference type="EMBL" id="QEU71606.1"/>
    </source>
</evidence>
<reference evidence="2 3" key="1">
    <citation type="submission" date="2017-09" db="EMBL/GenBank/DDBJ databases">
        <authorList>
            <person name="Lee N."/>
            <person name="Cho B.-K."/>
        </authorList>
    </citation>
    <scope>NUCLEOTIDE SEQUENCE [LARGE SCALE GENOMIC DNA]</scope>
    <source>
        <strain evidence="2 3">ATCC 12769</strain>
    </source>
</reference>
<dbReference type="SUPFAM" id="SSF48076">
    <property type="entry name" value="LigA subunit of an aromatic-ring-opening dioxygenase LigAB"/>
    <property type="match status" value="1"/>
</dbReference>
<dbReference type="Proteomes" id="UP000326178">
    <property type="component" value="Chromosome"/>
</dbReference>
<accession>A0A5J6F6G0</accession>
<feature type="domain" description="Extradiol ring-cleavage dioxygenase LigAB LigA subunit" evidence="1">
    <location>
        <begin position="50"/>
        <end position="107"/>
    </location>
</feature>
<organism evidence="2 3">
    <name type="scientific">Streptomyces nitrosporeus</name>
    <dbReference type="NCBI Taxonomy" id="28894"/>
    <lineage>
        <taxon>Bacteria</taxon>
        <taxon>Bacillati</taxon>
        <taxon>Actinomycetota</taxon>
        <taxon>Actinomycetes</taxon>
        <taxon>Kitasatosporales</taxon>
        <taxon>Streptomycetaceae</taxon>
        <taxon>Streptomyces</taxon>
    </lineage>
</organism>
<dbReference type="AlphaFoldDB" id="A0A5J6F6G0"/>
<dbReference type="Pfam" id="PF07746">
    <property type="entry name" value="LigA"/>
    <property type="match status" value="1"/>
</dbReference>
<sequence>MGQVALRHRCRQLGHDAGTRRTLRQGITMSLENIDRALVSHDLVQDLKWNAGLREEFVKDEAAVLDRYALTAAERTAIEERDFRTLYDLGFHPYLGAQFARILFANNTSGATGAVQRLLASIRREPDPGRTEASGA</sequence>
<dbReference type="KEGG" id="snk:CP967_06175"/>
<gene>
    <name evidence="2" type="ORF">CP967_06175</name>
</gene>
<proteinExistence type="predicted"/>
<keyword evidence="3" id="KW-1185">Reference proteome</keyword>
<protein>
    <recommendedName>
        <fullName evidence="1">Extradiol ring-cleavage dioxygenase LigAB LigA subunit domain-containing protein</fullName>
    </recommendedName>
</protein>
<dbReference type="EMBL" id="CP023702">
    <property type="protein sequence ID" value="QEU71606.1"/>
    <property type="molecule type" value="Genomic_DNA"/>
</dbReference>
<dbReference type="InterPro" id="IPR011986">
    <property type="entry name" value="Xdiol_dOase_LigA"/>
</dbReference>
<evidence type="ECO:0000313" key="3">
    <source>
        <dbReference type="Proteomes" id="UP000326178"/>
    </source>
</evidence>
<name>A0A5J6F6G0_9ACTN</name>
<dbReference type="OrthoDB" id="8685817at2"/>
<evidence type="ECO:0000259" key="1">
    <source>
        <dbReference type="Pfam" id="PF07746"/>
    </source>
</evidence>
<dbReference type="InterPro" id="IPR036622">
    <property type="entry name" value="LigA_sf"/>
</dbReference>
<dbReference type="Gene3D" id="1.10.700.10">
    <property type="entry name" value="Dioxygenase LigAB, LigA subunit"/>
    <property type="match status" value="1"/>
</dbReference>